<dbReference type="STRING" id="556267.HWAG_00644"/>
<dbReference type="OrthoDB" id="5372285at2"/>
<dbReference type="Gene3D" id="1.10.1060.20">
    <property type="match status" value="1"/>
</dbReference>
<protein>
    <recommendedName>
        <fullName evidence="1">DUF5644 domain-containing protein</fullName>
    </recommendedName>
</protein>
<dbReference type="Pfam" id="PF18712">
    <property type="entry name" value="DUF5644"/>
    <property type="match status" value="1"/>
</dbReference>
<reference evidence="2 3" key="1">
    <citation type="submission" date="2016-07" db="EMBL/GenBank/DDBJ databases">
        <title>Detection of Helicobacter winghamensis from caecal content of red fox (Vulpes vulpes).</title>
        <authorList>
            <person name="Zanoni R.G."/>
            <person name="Florio D."/>
            <person name="Caffara M."/>
            <person name="Renzi M."/>
            <person name="Parisi A."/>
            <person name="Pasquali F."/>
            <person name="Manfreda G."/>
        </authorList>
    </citation>
    <scope>NUCLEOTIDE SEQUENCE [LARGE SCALE GENOMIC DNA]</scope>
    <source>
        <strain evidence="2 3">295_13</strain>
    </source>
</reference>
<dbReference type="RefSeq" id="WP_006802338.1">
    <property type="nucleotide sequence ID" value="NZ_CABKOI010000020.1"/>
</dbReference>
<dbReference type="Proteomes" id="UP000233350">
    <property type="component" value="Unassembled WGS sequence"/>
</dbReference>
<dbReference type="Gene3D" id="3.10.20.30">
    <property type="match status" value="1"/>
</dbReference>
<evidence type="ECO:0000313" key="2">
    <source>
        <dbReference type="EMBL" id="PKT81798.1"/>
    </source>
</evidence>
<name>A0A2N3PK48_9HELI</name>
<dbReference type="EMBL" id="MBPK01000011">
    <property type="protein sequence ID" value="PKT81798.1"/>
    <property type="molecule type" value="Genomic_DNA"/>
</dbReference>
<accession>A0A2N3PK48</accession>
<organism evidence="2 3">
    <name type="scientific">Helicobacter winghamensis</name>
    <dbReference type="NCBI Taxonomy" id="157268"/>
    <lineage>
        <taxon>Bacteria</taxon>
        <taxon>Pseudomonadati</taxon>
        <taxon>Campylobacterota</taxon>
        <taxon>Epsilonproteobacteria</taxon>
        <taxon>Campylobacterales</taxon>
        <taxon>Helicobacteraceae</taxon>
        <taxon>Helicobacter</taxon>
    </lineage>
</organism>
<dbReference type="GeneID" id="97289881"/>
<keyword evidence="3" id="KW-1185">Reference proteome</keyword>
<feature type="domain" description="DUF5644" evidence="1">
    <location>
        <begin position="150"/>
        <end position="226"/>
    </location>
</feature>
<proteinExistence type="predicted"/>
<dbReference type="AlphaFoldDB" id="A0A2N3PK48"/>
<sequence>MEKKINLELFRFDVKTDYLPYFAKLTLKINVEKTLLDLLKSVQDSVYEYGYNAYGFKINGVVVYDFELPIFRLLDRFGSEWKVEPLNAHLALKDLVINVEPFLDKLAPLRELGLDELASDEVLSIFKNADFKGIGIEKLESKTLSNTFLLSFLPYAYATPLSVENPSYLGEAYFLLVAALYAKHKTNAILESVSDLENGVLNAQELKTYLFPQDDRFDRCINELKILLFDRCENPKIQKFKAKILKS</sequence>
<gene>
    <name evidence="2" type="ORF">BCM31_01010</name>
</gene>
<evidence type="ECO:0000259" key="1">
    <source>
        <dbReference type="Pfam" id="PF18712"/>
    </source>
</evidence>
<comment type="caution">
    <text evidence="2">The sequence shown here is derived from an EMBL/GenBank/DDBJ whole genome shotgun (WGS) entry which is preliminary data.</text>
</comment>
<dbReference type="InterPro" id="IPR041543">
    <property type="entry name" value="DUF5644"/>
</dbReference>
<dbReference type="InterPro" id="IPR012675">
    <property type="entry name" value="Beta-grasp_dom_sf"/>
</dbReference>
<evidence type="ECO:0000313" key="3">
    <source>
        <dbReference type="Proteomes" id="UP000233350"/>
    </source>
</evidence>